<feature type="region of interest" description="Disordered" evidence="1">
    <location>
        <begin position="150"/>
        <end position="169"/>
    </location>
</feature>
<evidence type="ECO:0000313" key="2">
    <source>
        <dbReference type="EMBL" id="KAF7784204.1"/>
    </source>
</evidence>
<evidence type="ECO:0000256" key="1">
    <source>
        <dbReference type="SAM" id="MobiDB-lite"/>
    </source>
</evidence>
<comment type="caution">
    <text evidence="2">The sequence shown here is derived from an EMBL/GenBank/DDBJ whole genome shotgun (WGS) entry which is preliminary data.</text>
</comment>
<dbReference type="Proteomes" id="UP000629468">
    <property type="component" value="Unassembled WGS sequence"/>
</dbReference>
<feature type="compositionally biased region" description="Low complexity" evidence="1">
    <location>
        <begin position="356"/>
        <end position="368"/>
    </location>
</feature>
<feature type="region of interest" description="Disordered" evidence="1">
    <location>
        <begin position="59"/>
        <end position="136"/>
    </location>
</feature>
<accession>A0A8H7FAM3</accession>
<feature type="region of interest" description="Disordered" evidence="1">
    <location>
        <begin position="354"/>
        <end position="410"/>
    </location>
</feature>
<dbReference type="EMBL" id="JABXXO010000001">
    <property type="protein sequence ID" value="KAF7784204.1"/>
    <property type="molecule type" value="Genomic_DNA"/>
</dbReference>
<feature type="compositionally biased region" description="Polar residues" evidence="1">
    <location>
        <begin position="91"/>
        <end position="105"/>
    </location>
</feature>
<feature type="region of interest" description="Disordered" evidence="1">
    <location>
        <begin position="561"/>
        <end position="581"/>
    </location>
</feature>
<protein>
    <submittedName>
        <fullName evidence="2">Uncharacterized protein</fullName>
    </submittedName>
</protein>
<feature type="region of interest" description="Disordered" evidence="1">
    <location>
        <begin position="1"/>
        <end position="21"/>
    </location>
</feature>
<feature type="region of interest" description="Disordered" evidence="1">
    <location>
        <begin position="813"/>
        <end position="850"/>
    </location>
</feature>
<feature type="compositionally biased region" description="Polar residues" evidence="1">
    <location>
        <begin position="723"/>
        <end position="734"/>
    </location>
</feature>
<organism evidence="2 3">
    <name type="scientific">Agaricus bisporus var. burnettii</name>
    <dbReference type="NCBI Taxonomy" id="192524"/>
    <lineage>
        <taxon>Eukaryota</taxon>
        <taxon>Fungi</taxon>
        <taxon>Dikarya</taxon>
        <taxon>Basidiomycota</taxon>
        <taxon>Agaricomycotina</taxon>
        <taxon>Agaricomycetes</taxon>
        <taxon>Agaricomycetidae</taxon>
        <taxon>Agaricales</taxon>
        <taxon>Agaricineae</taxon>
        <taxon>Agaricaceae</taxon>
        <taxon>Agaricus</taxon>
    </lineage>
</organism>
<sequence>MSTDAQSNVDSFGPASTHPLVISPNLDALLEHEERIRSESLSSHQVLLQAVGPVLHLGGANHPVGLPPPPRGQKRPISPWPPRFESDKPISPTSIPANSSRMTTTDGEEPRIKSVTTEGTSSSSRTNPYINPAPTLKELGRGRELDAVKAAEAGGKKRSAGRREGQVSKIGECDKASGTALRPSGPDNILPQPHGTHTRAVSLLGEKRPNRWRNIVDIFADDVSGETVRVQSVESLSSPRGKAKYEAEFSKSRRGTGTMDNVMVNDDLVLDIRRHSNDFIDITNDECPRRPLDCHVSTHRASSSLATNSTIDSYTQILSVPDPCRHSFIEFFSPTTSDFPTSSDMLLFNNDTFADSSSRPSKSSNPKNMFSIPTFKPSSQNKLSRDNSRHSGSGCGREGPPPTTNTLDMNERTDLVRKSRKLTRMFGETPGGEMLSTQEVSPLAINKCRKIYSNEESPLSIVPPSPGSSHSPAIPRRRHSIPVIPDELSESIYQSLLQSAVYSRTNLDISSDQSSDKFGYGSQTSFIDLSDEEGIDEEAISPITLAPNFTEICSRRPSSPSQLSLYEAMTPDQRAEEERRRKREKLAKLHRFLGSRVPTDLVLGVGYLESSLPPIQPSMPAEEPETRTQWLRRRRSSSAAVLPSWSDDVDRMKEELNDTEKAINVRRAQKMEKVFGVPPPQTLYHTRHSPSPSVPPELYLRKSKSPPKPSFGGFIPPGEVPSPTYQQRNPNRSSYIKHKSKRNSRFSAAESTRRLLSGGSSDCYSCEETPLNQPSYSQVYNHYQDSLKSLSDILDRDDKESLAELHQYINDMDAGANSSSNRELQPPIKDRRLSNASSVKSERRRSLPARTSMTSVISEFSLSSSKPDVSDFQVRRRRAAKLTQFFGVNYRELINDVLESLETGLELERKRGTLRAEEVEDLLERLHKIRTDRKGFF</sequence>
<feature type="region of interest" description="Disordered" evidence="1">
    <location>
        <begin position="678"/>
        <end position="761"/>
    </location>
</feature>
<reference evidence="2 3" key="1">
    <citation type="journal article" name="Sci. Rep.">
        <title>Telomere-to-telomere assembled and centromere annotated genomes of the two main subspecies of the button mushroom Agaricus bisporus reveal especially polymorphic chromosome ends.</title>
        <authorList>
            <person name="Sonnenberg A.S.M."/>
            <person name="Sedaghat-Telgerd N."/>
            <person name="Lavrijssen B."/>
            <person name="Ohm R.A."/>
            <person name="Hendrickx P.M."/>
            <person name="Scholtmeijer K."/>
            <person name="Baars J.J.P."/>
            <person name="van Peer A."/>
        </authorList>
    </citation>
    <scope>NUCLEOTIDE SEQUENCE [LARGE SCALE GENOMIC DNA]</scope>
    <source>
        <strain evidence="2 3">H119_p4</strain>
    </source>
</reference>
<feature type="compositionally biased region" description="Polar residues" evidence="1">
    <location>
        <begin position="114"/>
        <end position="129"/>
    </location>
</feature>
<gene>
    <name evidence="2" type="ORF">Agabi119p4_369</name>
</gene>
<proteinExistence type="predicted"/>
<dbReference type="AlphaFoldDB" id="A0A8H7FAM3"/>
<evidence type="ECO:0000313" key="3">
    <source>
        <dbReference type="Proteomes" id="UP000629468"/>
    </source>
</evidence>
<feature type="compositionally biased region" description="Basic residues" evidence="1">
    <location>
        <begin position="735"/>
        <end position="744"/>
    </location>
</feature>
<feature type="compositionally biased region" description="Polar residues" evidence="1">
    <location>
        <begin position="1"/>
        <end position="10"/>
    </location>
</feature>
<name>A0A8H7FAM3_AGABI</name>